<dbReference type="Proteomes" id="UP001148838">
    <property type="component" value="Unassembled WGS sequence"/>
</dbReference>
<dbReference type="EMBL" id="JAJSOF020000001">
    <property type="protein sequence ID" value="KAJ4451817.1"/>
    <property type="molecule type" value="Genomic_DNA"/>
</dbReference>
<evidence type="ECO:0000256" key="1">
    <source>
        <dbReference type="ARBA" id="ARBA00009500"/>
    </source>
</evidence>
<keyword evidence="2" id="KW-0646">Protease inhibitor</keyword>
<feature type="domain" description="Serpin" evidence="6">
    <location>
        <begin position="3"/>
        <end position="270"/>
    </location>
</feature>
<keyword evidence="5" id="KW-1133">Transmembrane helix</keyword>
<dbReference type="InterPro" id="IPR000215">
    <property type="entry name" value="Serpin_fam"/>
</dbReference>
<comment type="similarity">
    <text evidence="1 4">Belongs to the serpin family.</text>
</comment>
<name>A0ABQ8U227_PERAM</name>
<accession>A0ABQ8U227</accession>
<dbReference type="InterPro" id="IPR023796">
    <property type="entry name" value="Serpin_dom"/>
</dbReference>
<dbReference type="PANTHER" id="PTHR11461">
    <property type="entry name" value="SERINE PROTEASE INHIBITOR, SERPIN"/>
    <property type="match status" value="1"/>
</dbReference>
<evidence type="ECO:0000256" key="4">
    <source>
        <dbReference type="RuleBase" id="RU000411"/>
    </source>
</evidence>
<evidence type="ECO:0000256" key="5">
    <source>
        <dbReference type="SAM" id="Phobius"/>
    </source>
</evidence>
<dbReference type="Gene3D" id="3.30.497.10">
    <property type="entry name" value="Antithrombin, subunit I, domain 2"/>
    <property type="match status" value="1"/>
</dbReference>
<dbReference type="PANTHER" id="PTHR11461:SF211">
    <property type="entry name" value="GH10112P-RELATED"/>
    <property type="match status" value="1"/>
</dbReference>
<reference evidence="7 8" key="1">
    <citation type="journal article" date="2022" name="Allergy">
        <title>Genome assembly and annotation of Periplaneta americana reveal a comprehensive cockroach allergen profile.</title>
        <authorList>
            <person name="Wang L."/>
            <person name="Xiong Q."/>
            <person name="Saelim N."/>
            <person name="Wang L."/>
            <person name="Nong W."/>
            <person name="Wan A.T."/>
            <person name="Shi M."/>
            <person name="Liu X."/>
            <person name="Cao Q."/>
            <person name="Hui J.H.L."/>
            <person name="Sookrung N."/>
            <person name="Leung T.F."/>
            <person name="Tungtrongchitr A."/>
            <person name="Tsui S.K.W."/>
        </authorList>
    </citation>
    <scope>NUCLEOTIDE SEQUENCE [LARGE SCALE GENOMIC DNA]</scope>
    <source>
        <strain evidence="7">PWHHKU_190912</strain>
    </source>
</reference>
<sequence>MSVLLFQTIAPGISLPPQPALTRWKTWLDAVNYYAKYYCKIMEKRKTNSLVLEFGNKVYAKSDFEVAPEYKQILIRDFLSDVETADFLHPVQSASQINSWVANITHNRIPTILKPSDISERTQMVLVNGIFLKGVWLTPFREENTSEKTFSPNPGVEIKVPMMHQTGKFRAGDDPNLGAKWVELPFDTDDGDIPSSRLKWREDAYGLCSMAFRIASTFSADTCDRSVRGSFATDPVRMNLFTRIWMLPRVGAGLINILWNMFLTSSYDRPLKRTAH</sequence>
<dbReference type="SMART" id="SM00093">
    <property type="entry name" value="SERPIN"/>
    <property type="match status" value="1"/>
</dbReference>
<evidence type="ECO:0000313" key="8">
    <source>
        <dbReference type="Proteomes" id="UP001148838"/>
    </source>
</evidence>
<dbReference type="Pfam" id="PF00079">
    <property type="entry name" value="Serpin"/>
    <property type="match status" value="1"/>
</dbReference>
<evidence type="ECO:0000256" key="3">
    <source>
        <dbReference type="ARBA" id="ARBA00022900"/>
    </source>
</evidence>
<feature type="transmembrane region" description="Helical" evidence="5">
    <location>
        <begin position="244"/>
        <end position="263"/>
    </location>
</feature>
<evidence type="ECO:0000313" key="7">
    <source>
        <dbReference type="EMBL" id="KAJ4451817.1"/>
    </source>
</evidence>
<gene>
    <name evidence="7" type="ORF">ANN_03291</name>
</gene>
<evidence type="ECO:0000259" key="6">
    <source>
        <dbReference type="SMART" id="SM00093"/>
    </source>
</evidence>
<dbReference type="InterPro" id="IPR042178">
    <property type="entry name" value="Serpin_sf_1"/>
</dbReference>
<protein>
    <recommendedName>
        <fullName evidence="6">Serpin domain-containing protein</fullName>
    </recommendedName>
</protein>
<comment type="caution">
    <text evidence="7">The sequence shown here is derived from an EMBL/GenBank/DDBJ whole genome shotgun (WGS) entry which is preliminary data.</text>
</comment>
<dbReference type="Gene3D" id="2.30.39.10">
    <property type="entry name" value="Alpha-1-antitrypsin, domain 1"/>
    <property type="match status" value="1"/>
</dbReference>
<dbReference type="SUPFAM" id="SSF56574">
    <property type="entry name" value="Serpins"/>
    <property type="match status" value="1"/>
</dbReference>
<keyword evidence="5" id="KW-0472">Membrane</keyword>
<keyword evidence="5" id="KW-0812">Transmembrane</keyword>
<dbReference type="InterPro" id="IPR036186">
    <property type="entry name" value="Serpin_sf"/>
</dbReference>
<evidence type="ECO:0000256" key="2">
    <source>
        <dbReference type="ARBA" id="ARBA00022690"/>
    </source>
</evidence>
<keyword evidence="8" id="KW-1185">Reference proteome</keyword>
<keyword evidence="3" id="KW-0722">Serine protease inhibitor</keyword>
<proteinExistence type="inferred from homology"/>
<organism evidence="7 8">
    <name type="scientific">Periplaneta americana</name>
    <name type="common">American cockroach</name>
    <name type="synonym">Blatta americana</name>
    <dbReference type="NCBI Taxonomy" id="6978"/>
    <lineage>
        <taxon>Eukaryota</taxon>
        <taxon>Metazoa</taxon>
        <taxon>Ecdysozoa</taxon>
        <taxon>Arthropoda</taxon>
        <taxon>Hexapoda</taxon>
        <taxon>Insecta</taxon>
        <taxon>Pterygota</taxon>
        <taxon>Neoptera</taxon>
        <taxon>Polyneoptera</taxon>
        <taxon>Dictyoptera</taxon>
        <taxon>Blattodea</taxon>
        <taxon>Blattoidea</taxon>
        <taxon>Blattidae</taxon>
        <taxon>Blattinae</taxon>
        <taxon>Periplaneta</taxon>
    </lineage>
</organism>
<dbReference type="InterPro" id="IPR042185">
    <property type="entry name" value="Serpin_sf_2"/>
</dbReference>